<proteinExistence type="predicted"/>
<feature type="transmembrane region" description="Helical" evidence="5">
    <location>
        <begin position="134"/>
        <end position="157"/>
    </location>
</feature>
<reference evidence="6 7" key="1">
    <citation type="submission" date="2022-10" db="EMBL/GenBank/DDBJ databases">
        <title>Aestuariibacter sp. AA17 isolated from Montipora capitata coral fragment.</title>
        <authorList>
            <person name="Emsley S.A."/>
            <person name="Pfannmuller K.M."/>
            <person name="Loughran R.M."/>
            <person name="Shlafstein M."/>
            <person name="Papke E."/>
            <person name="Saw J.H."/>
            <person name="Ushijima B."/>
            <person name="Videau P."/>
        </authorList>
    </citation>
    <scope>NUCLEOTIDE SEQUENCE [LARGE SCALE GENOMIC DNA]</scope>
    <source>
        <strain evidence="6 7">AA17</strain>
    </source>
</reference>
<keyword evidence="1" id="KW-1003">Cell membrane</keyword>
<keyword evidence="3 5" id="KW-1133">Transmembrane helix</keyword>
<feature type="transmembrane region" description="Helical" evidence="5">
    <location>
        <begin position="6"/>
        <end position="24"/>
    </location>
</feature>
<dbReference type="Proteomes" id="UP001652504">
    <property type="component" value="Unassembled WGS sequence"/>
</dbReference>
<evidence type="ECO:0000256" key="2">
    <source>
        <dbReference type="ARBA" id="ARBA00022692"/>
    </source>
</evidence>
<dbReference type="InterPro" id="IPR003810">
    <property type="entry name" value="Mntp/YtaF"/>
</dbReference>
<keyword evidence="2 5" id="KW-0812">Transmembrane</keyword>
<dbReference type="Pfam" id="PF02659">
    <property type="entry name" value="Mntp"/>
    <property type="match status" value="1"/>
</dbReference>
<dbReference type="RefSeq" id="WP_263713247.1">
    <property type="nucleotide sequence ID" value="NZ_JAOWKX010000008.1"/>
</dbReference>
<evidence type="ECO:0000313" key="7">
    <source>
        <dbReference type="Proteomes" id="UP001652504"/>
    </source>
</evidence>
<keyword evidence="4 5" id="KW-0472">Membrane</keyword>
<accession>A0ABT3ABA7</accession>
<evidence type="ECO:0000256" key="3">
    <source>
        <dbReference type="ARBA" id="ARBA00022989"/>
    </source>
</evidence>
<feature type="transmembrane region" description="Helical" evidence="5">
    <location>
        <begin position="178"/>
        <end position="197"/>
    </location>
</feature>
<feature type="transmembrane region" description="Helical" evidence="5">
    <location>
        <begin position="203"/>
        <end position="223"/>
    </location>
</feature>
<dbReference type="EMBL" id="JAOWKX010000008">
    <property type="protein sequence ID" value="MCV2885955.1"/>
    <property type="molecule type" value="Genomic_DNA"/>
</dbReference>
<feature type="transmembrane region" description="Helical" evidence="5">
    <location>
        <begin position="67"/>
        <end position="85"/>
    </location>
</feature>
<organism evidence="6 7">
    <name type="scientific">Fluctibacter corallii</name>
    <dbReference type="NCBI Taxonomy" id="2984329"/>
    <lineage>
        <taxon>Bacteria</taxon>
        <taxon>Pseudomonadati</taxon>
        <taxon>Pseudomonadota</taxon>
        <taxon>Gammaproteobacteria</taxon>
        <taxon>Alteromonadales</taxon>
        <taxon>Alteromonadaceae</taxon>
        <taxon>Fluctibacter</taxon>
    </lineage>
</organism>
<sequence>MDFITGSVLMGLGIGADVALATSARVGQGQCWRNTTFWISGVTLTHTLFPMLGFALAYLSVTFMAEATPIIGIVAFVCIAVYLTSELREYGHPQREGSPTTMLVTLGLILAVSWDALWSGPAKSAQVVSWQLWQVWGSFVIAGAVVGAMAILSAMMVKRVGSMSKQANKATLGHIGAWVQFSVIGYFGLLALVRYTLNWSVEWWTVLGASFCIIATIMAVQVVNGDSAQRRLM</sequence>
<comment type="caution">
    <text evidence="6">The sequence shown here is derived from an EMBL/GenBank/DDBJ whole genome shotgun (WGS) entry which is preliminary data.</text>
</comment>
<feature type="transmembrane region" description="Helical" evidence="5">
    <location>
        <begin position="36"/>
        <end position="61"/>
    </location>
</feature>
<evidence type="ECO:0000256" key="1">
    <source>
        <dbReference type="ARBA" id="ARBA00022475"/>
    </source>
</evidence>
<evidence type="ECO:0000256" key="4">
    <source>
        <dbReference type="ARBA" id="ARBA00023136"/>
    </source>
</evidence>
<gene>
    <name evidence="6" type="ORF">OE749_14780</name>
</gene>
<evidence type="ECO:0000313" key="6">
    <source>
        <dbReference type="EMBL" id="MCV2885955.1"/>
    </source>
</evidence>
<evidence type="ECO:0008006" key="8">
    <source>
        <dbReference type="Google" id="ProtNLM"/>
    </source>
</evidence>
<name>A0ABT3ABA7_9ALTE</name>
<keyword evidence="7" id="KW-1185">Reference proteome</keyword>
<evidence type="ECO:0000256" key="5">
    <source>
        <dbReference type="SAM" id="Phobius"/>
    </source>
</evidence>
<feature type="transmembrane region" description="Helical" evidence="5">
    <location>
        <begin position="97"/>
        <end position="114"/>
    </location>
</feature>
<protein>
    <recommendedName>
        <fullName evidence="8">Manganese efflux pump MntP</fullName>
    </recommendedName>
</protein>